<organism evidence="1 2">
    <name type="scientific">Alkalicoccus saliphilus</name>
    <dbReference type="NCBI Taxonomy" id="200989"/>
    <lineage>
        <taxon>Bacteria</taxon>
        <taxon>Bacillati</taxon>
        <taxon>Bacillota</taxon>
        <taxon>Bacilli</taxon>
        <taxon>Bacillales</taxon>
        <taxon>Bacillaceae</taxon>
        <taxon>Alkalicoccus</taxon>
    </lineage>
</organism>
<accession>A0A2T4U6L4</accession>
<comment type="caution">
    <text evidence="1">The sequence shown here is derived from an EMBL/GenBank/DDBJ whole genome shotgun (WGS) entry which is preliminary data.</text>
</comment>
<protein>
    <submittedName>
        <fullName evidence="1">Uncharacterized protein</fullName>
    </submittedName>
</protein>
<gene>
    <name evidence="1" type="ORF">C6Y45_07595</name>
</gene>
<dbReference type="OrthoDB" id="2617774at2"/>
<dbReference type="Proteomes" id="UP000240509">
    <property type="component" value="Unassembled WGS sequence"/>
</dbReference>
<keyword evidence="2" id="KW-1185">Reference proteome</keyword>
<dbReference type="RefSeq" id="WP_107584639.1">
    <property type="nucleotide sequence ID" value="NZ_PZJJ01000010.1"/>
</dbReference>
<dbReference type="AlphaFoldDB" id="A0A2T4U6L4"/>
<name>A0A2T4U6L4_9BACI</name>
<sequence length="172" mass="20017">MEQQKTCPYCGTFLNKQGKYYSCSFCVMALRPEEVQTGHQRLPVRRLTTVLDVHLSKTTPELMKLSTFELLGLLKIARKERREMYDLLQTFRKINAADTEGGMIEEEQFSGSCYQAVTRKIFVLENLLRERLGYVPRQVTTKELQTYLEHIEEDKTGPMIIRSGRKIEQESS</sequence>
<reference evidence="1 2" key="1">
    <citation type="submission" date="2018-03" db="EMBL/GenBank/DDBJ databases">
        <title>Alkalicoccus saliphilus sp. nov., isolated from a mineral pool.</title>
        <authorList>
            <person name="Zhao B."/>
        </authorList>
    </citation>
    <scope>NUCLEOTIDE SEQUENCE [LARGE SCALE GENOMIC DNA]</scope>
    <source>
        <strain evidence="1 2">6AG</strain>
    </source>
</reference>
<evidence type="ECO:0000313" key="1">
    <source>
        <dbReference type="EMBL" id="PTL39038.1"/>
    </source>
</evidence>
<dbReference type="EMBL" id="PZJJ01000010">
    <property type="protein sequence ID" value="PTL39038.1"/>
    <property type="molecule type" value="Genomic_DNA"/>
</dbReference>
<proteinExistence type="predicted"/>
<evidence type="ECO:0000313" key="2">
    <source>
        <dbReference type="Proteomes" id="UP000240509"/>
    </source>
</evidence>